<accession>A0ACB8Q8L6</accession>
<gene>
    <name evidence="1" type="ORF">K488DRAFT_60036</name>
</gene>
<proteinExistence type="predicted"/>
<organism evidence="1 2">
    <name type="scientific">Vararia minispora EC-137</name>
    <dbReference type="NCBI Taxonomy" id="1314806"/>
    <lineage>
        <taxon>Eukaryota</taxon>
        <taxon>Fungi</taxon>
        <taxon>Dikarya</taxon>
        <taxon>Basidiomycota</taxon>
        <taxon>Agaricomycotina</taxon>
        <taxon>Agaricomycetes</taxon>
        <taxon>Russulales</taxon>
        <taxon>Lachnocladiaceae</taxon>
        <taxon>Vararia</taxon>
    </lineage>
</organism>
<protein>
    <submittedName>
        <fullName evidence="1">Uncharacterized protein</fullName>
    </submittedName>
</protein>
<reference evidence="1" key="1">
    <citation type="submission" date="2021-02" db="EMBL/GenBank/DDBJ databases">
        <authorList>
            <consortium name="DOE Joint Genome Institute"/>
            <person name="Ahrendt S."/>
            <person name="Looney B.P."/>
            <person name="Miyauchi S."/>
            <person name="Morin E."/>
            <person name="Drula E."/>
            <person name="Courty P.E."/>
            <person name="Chicoki N."/>
            <person name="Fauchery L."/>
            <person name="Kohler A."/>
            <person name="Kuo A."/>
            <person name="Labutti K."/>
            <person name="Pangilinan J."/>
            <person name="Lipzen A."/>
            <person name="Riley R."/>
            <person name="Andreopoulos W."/>
            <person name="He G."/>
            <person name="Johnson J."/>
            <person name="Barry K.W."/>
            <person name="Grigoriev I.V."/>
            <person name="Nagy L."/>
            <person name="Hibbett D."/>
            <person name="Henrissat B."/>
            <person name="Matheny P.B."/>
            <person name="Labbe J."/>
            <person name="Martin F."/>
        </authorList>
    </citation>
    <scope>NUCLEOTIDE SEQUENCE</scope>
    <source>
        <strain evidence="1">EC-137</strain>
    </source>
</reference>
<comment type="caution">
    <text evidence="1">The sequence shown here is derived from an EMBL/GenBank/DDBJ whole genome shotgun (WGS) entry which is preliminary data.</text>
</comment>
<reference evidence="1" key="2">
    <citation type="journal article" date="2022" name="New Phytol.">
        <title>Evolutionary transition to the ectomycorrhizal habit in the genomes of a hyperdiverse lineage of mushroom-forming fungi.</title>
        <authorList>
            <person name="Looney B."/>
            <person name="Miyauchi S."/>
            <person name="Morin E."/>
            <person name="Drula E."/>
            <person name="Courty P.E."/>
            <person name="Kohler A."/>
            <person name="Kuo A."/>
            <person name="LaButti K."/>
            <person name="Pangilinan J."/>
            <person name="Lipzen A."/>
            <person name="Riley R."/>
            <person name="Andreopoulos W."/>
            <person name="He G."/>
            <person name="Johnson J."/>
            <person name="Nolan M."/>
            <person name="Tritt A."/>
            <person name="Barry K.W."/>
            <person name="Grigoriev I.V."/>
            <person name="Nagy L.G."/>
            <person name="Hibbett D."/>
            <person name="Henrissat B."/>
            <person name="Matheny P.B."/>
            <person name="Labbe J."/>
            <person name="Martin F.M."/>
        </authorList>
    </citation>
    <scope>NUCLEOTIDE SEQUENCE</scope>
    <source>
        <strain evidence="1">EC-137</strain>
    </source>
</reference>
<name>A0ACB8Q8L6_9AGAM</name>
<dbReference type="EMBL" id="MU273816">
    <property type="protein sequence ID" value="KAI0027931.1"/>
    <property type="molecule type" value="Genomic_DNA"/>
</dbReference>
<keyword evidence="2" id="KW-1185">Reference proteome</keyword>
<sequence>MSSAPLVIPITLPNTLPVLGDRDGHRHSPSEIIEKACSEAVACCITGWQSPAHSEGSTDTVVDGVALGCTDGSVFLFSGQPCVASTEIENVETSTNSSSRASSLSPQHKRRHRSRSRSSAPHSSLHPALSPLGLSPPPRVVSGISNEQVQAPTNFVDFEEEQEKLKTLLRGGGVRETSVADRLAPSGHSYRLSIDMDARTRTVSNLPDAAPVAEGNVVDGRMTGATSSLSAAQSMVGTPRSITTPAFPGVVPPSPTVLPLTPLELKIHVVPERVGQPRDGVAALYYLAAREEVLSLQMNGDLSLLKSHDGFCVSRARLGDTSLPPPRGMKEVDHPEMSWIWKRMRVFEQSDVIYIFTFASFDGATAPQPSLDDLDHDEHRYSRTTLTVLKSVSFAGDRESSFGSIGDWIVDADVNCLDLYSHDSGSLTFLYVDSANRLISHAVRIIYPPLLAKDGAGAEASSKDADLSITTPFNSVSAETVHKLVFVPDTRCVDFDQAVEYGALSTSPVEGLRVCVWRGGLKGFFCSSGQLSEFLYDSTTLRISAESDHLAADKGIRNDKNSNEELTAEVNHSLYETFLFSTLFVLTLCRMQHVSSTMTQQSQAISVMSRTCLLSTRVGRNGHRRIELCRTSIDVSSFQHPSPLVLWKAYHAKSTSGNQLGQQVTCMLPLTLHDIVLGFSDGTVRRTSLKRMISAQPNSVDEIASDIVLGSSVTGLHIVNDMHTSGRRLLVGGIKNGAICVWTYDTLHLLTHHTVFTSLLSDVVQLGQSKGSPFHRCIFCIAYDGTIAVITLENYQLLYVIPAAQASLCRLCVQGNNVLLVYSNEHARVWNGKTRELWHAMSAGKACDIIQQADWLEIVLNLSARNLLNPAMSSSGSYLLYSVSALSNTTTLLLDVQLFVMHAATIIQKTEEQAVSNSVLSSLFEDIHTLLSVLLTPDLSQDVDLICSEKFHIKLCCLSTGLHNLHFTSIPSFKSAKDVWCISSKVSAARALTIICLLHLLGDKEELKKIVTFYATSLASLLDNKYCSPSLAMLASHWFDIPEIQHAAQVLLEAGVQTLSMKQALVLVNTWQDYLPFLQSENSKKSSSAKLALLLCGFTAVEKYVFLASSTLNSISKSVVLYLHSSDTACKTIAVNLCLQGFSIWQQYINAPDVLRSLFLLATATQMESSKNNIHALARQAILHILAHNTALFMTTLLLDIVKPQSIEHSRSVMLLVAFLIRKCPLIIYPNLPKLVESVVKSLDPNSILSREAVFDTATQILSHIVKIYPMIDFHTASQRLAVGTNEGAIVIYDMKTATRLYVLEGHKSAVMACSFSPDGRRLVTTALEEGLVLVWKVGTSFTSFFASGALPRQGHSGSSPFKSISFNIGITGHIVTEEALNKVTFKWLGERSVQLKIYDINLTFSI</sequence>
<evidence type="ECO:0000313" key="2">
    <source>
        <dbReference type="Proteomes" id="UP000814128"/>
    </source>
</evidence>
<evidence type="ECO:0000313" key="1">
    <source>
        <dbReference type="EMBL" id="KAI0027931.1"/>
    </source>
</evidence>
<dbReference type="Proteomes" id="UP000814128">
    <property type="component" value="Unassembled WGS sequence"/>
</dbReference>